<dbReference type="PANTHER" id="PTHR12147:SF26">
    <property type="entry name" value="PEPTIDASE M28 DOMAIN-CONTAINING PROTEIN"/>
    <property type="match status" value="1"/>
</dbReference>
<gene>
    <name evidence="2" type="ORF">AC482_06455</name>
</gene>
<reference evidence="2 3" key="1">
    <citation type="submission" date="2015-06" db="EMBL/GenBank/DDBJ databases">
        <title>New insights into the roles of widespread benthic archaea in carbon and nitrogen cycling.</title>
        <authorList>
            <person name="Lazar C.S."/>
            <person name="Baker B.J."/>
            <person name="Seitz K.W."/>
            <person name="Hyde A.S."/>
            <person name="Dick G.J."/>
            <person name="Hinrichs K.-U."/>
            <person name="Teske A.P."/>
        </authorList>
    </citation>
    <scope>NUCLEOTIDE SEQUENCE [LARGE SCALE GENOMIC DNA]</scope>
    <source>
        <strain evidence="2">DG-45</strain>
    </source>
</reference>
<dbReference type="AlphaFoldDB" id="A0A0M0BLK0"/>
<proteinExistence type="predicted"/>
<evidence type="ECO:0000313" key="3">
    <source>
        <dbReference type="Proteomes" id="UP000037210"/>
    </source>
</evidence>
<dbReference type="EMBL" id="LFWZ01000064">
    <property type="protein sequence ID" value="KON29433.1"/>
    <property type="molecule type" value="Genomic_DNA"/>
</dbReference>
<feature type="domain" description="Peptidase M28" evidence="1">
    <location>
        <begin position="234"/>
        <end position="339"/>
    </location>
</feature>
<dbReference type="InterPro" id="IPR045175">
    <property type="entry name" value="M28_fam"/>
</dbReference>
<evidence type="ECO:0000313" key="2">
    <source>
        <dbReference type="EMBL" id="KON29433.1"/>
    </source>
</evidence>
<dbReference type="Gene3D" id="3.40.630.10">
    <property type="entry name" value="Zn peptidases"/>
    <property type="match status" value="1"/>
</dbReference>
<dbReference type="GO" id="GO:0006508">
    <property type="term" value="P:proteolysis"/>
    <property type="evidence" value="ECO:0007669"/>
    <property type="project" value="InterPro"/>
</dbReference>
<dbReference type="Gene3D" id="3.50.30.30">
    <property type="match status" value="1"/>
</dbReference>
<protein>
    <recommendedName>
        <fullName evidence="1">Peptidase M28 domain-containing protein</fullName>
    </recommendedName>
</protein>
<organism evidence="2 3">
    <name type="scientific">miscellaneous Crenarchaeota group-15 archaeon DG-45</name>
    <dbReference type="NCBI Taxonomy" id="1685127"/>
    <lineage>
        <taxon>Archaea</taxon>
        <taxon>Candidatus Bathyarchaeota</taxon>
        <taxon>MCG-15</taxon>
    </lineage>
</organism>
<evidence type="ECO:0000259" key="1">
    <source>
        <dbReference type="Pfam" id="PF04389"/>
    </source>
</evidence>
<accession>A0A0M0BLK0</accession>
<name>A0A0M0BLK0_9ARCH</name>
<sequence>MIRLNEEDCRLLAEMEGEISRDALMENWKRFMDFTPIPSGSPQEEAAIQFLREKLEEYGLEPRVLRFDAYISDPKWARIEVLAPQRIEVRCTPYRQVGTTGPEGIEGEVVYIDPESIGRADCRDKIVLADQATSGDWMGLRNGLLLRLQEMGVKGLIVIEQDSFMPTVVHQRADFSVSGNPTSDNVHLIQRIPAIVHVSNKDGQMLKVLAEKGEVRARVTSIVETGWRSLPLLVAEIRGAKDPERFLLVNGHVDTPPFSPGVTDNASGDVAILELARILNKHRDRLGRSVRFAFWPGHEIGRYAGSTWYNDAFWHELRYRCIGFLNIDSPGADGATTYRSAPIGEVQELAVESIRAATGIEVGSFRWPTRAGDSSFWGVGIPHASVTSARPKETYDPFVNYSGGGWWWHTPWATLDRGDVDILAKDVRVDLNYIFRMTNCPVLPMNFAPYAEAVLGILEDLQAKADKVRAHFNINPVIERAKEFKELAEELEGTVKKAIDGGASESVVEELNRCLMRVSRHVNPVAHSNAGITEQISMETFGATPFPRIHEILKLAEMPLPYTEEFKFLKTKLLRQRNLVEDGFHLANEQIRETLNKVKASLD</sequence>
<dbReference type="SUPFAM" id="SSF53187">
    <property type="entry name" value="Zn-dependent exopeptidases"/>
    <property type="match status" value="1"/>
</dbReference>
<dbReference type="InterPro" id="IPR007484">
    <property type="entry name" value="Peptidase_M28"/>
</dbReference>
<dbReference type="Proteomes" id="UP000037210">
    <property type="component" value="Unassembled WGS sequence"/>
</dbReference>
<dbReference type="Pfam" id="PF04389">
    <property type="entry name" value="Peptidase_M28"/>
    <property type="match status" value="1"/>
</dbReference>
<dbReference type="GO" id="GO:0008235">
    <property type="term" value="F:metalloexopeptidase activity"/>
    <property type="evidence" value="ECO:0007669"/>
    <property type="project" value="InterPro"/>
</dbReference>
<comment type="caution">
    <text evidence="2">The sequence shown here is derived from an EMBL/GenBank/DDBJ whole genome shotgun (WGS) entry which is preliminary data.</text>
</comment>
<dbReference type="PATRIC" id="fig|1685127.3.peg.23"/>
<dbReference type="PANTHER" id="PTHR12147">
    <property type="entry name" value="METALLOPEPTIDASE M28 FAMILY MEMBER"/>
    <property type="match status" value="1"/>
</dbReference>